<name>A0A9W9PYC3_9EURO</name>
<accession>A0A9W9PYC3</accession>
<keyword evidence="1" id="KW-0472">Membrane</keyword>
<keyword evidence="3" id="KW-1185">Reference proteome</keyword>
<gene>
    <name evidence="2" type="ORF">N7476_006190</name>
</gene>
<sequence>MGLIKILLKAILIPIVLLVVVTVVVIVLIKMRREKKEEQRQIQNHSFQPPPITQWAYDNYPQKPLPVVYPAATPGQVEQGIVHAQ</sequence>
<protein>
    <submittedName>
        <fullName evidence="2">Uncharacterized protein</fullName>
    </submittedName>
</protein>
<evidence type="ECO:0000313" key="3">
    <source>
        <dbReference type="Proteomes" id="UP001147746"/>
    </source>
</evidence>
<keyword evidence="1" id="KW-0812">Transmembrane</keyword>
<keyword evidence="1" id="KW-1133">Transmembrane helix</keyword>
<evidence type="ECO:0000313" key="2">
    <source>
        <dbReference type="EMBL" id="KAJ5315883.1"/>
    </source>
</evidence>
<feature type="transmembrane region" description="Helical" evidence="1">
    <location>
        <begin position="6"/>
        <end position="29"/>
    </location>
</feature>
<reference evidence="2" key="1">
    <citation type="submission" date="2022-12" db="EMBL/GenBank/DDBJ databases">
        <authorList>
            <person name="Petersen C."/>
        </authorList>
    </citation>
    <scope>NUCLEOTIDE SEQUENCE</scope>
    <source>
        <strain evidence="2">IBT 21472</strain>
    </source>
</reference>
<organism evidence="2 3">
    <name type="scientific">Penicillium atrosanguineum</name>
    <dbReference type="NCBI Taxonomy" id="1132637"/>
    <lineage>
        <taxon>Eukaryota</taxon>
        <taxon>Fungi</taxon>
        <taxon>Dikarya</taxon>
        <taxon>Ascomycota</taxon>
        <taxon>Pezizomycotina</taxon>
        <taxon>Eurotiomycetes</taxon>
        <taxon>Eurotiomycetidae</taxon>
        <taxon>Eurotiales</taxon>
        <taxon>Aspergillaceae</taxon>
        <taxon>Penicillium</taxon>
    </lineage>
</organism>
<dbReference type="EMBL" id="JAPZBO010000005">
    <property type="protein sequence ID" value="KAJ5315883.1"/>
    <property type="molecule type" value="Genomic_DNA"/>
</dbReference>
<dbReference type="Proteomes" id="UP001147746">
    <property type="component" value="Unassembled WGS sequence"/>
</dbReference>
<evidence type="ECO:0000256" key="1">
    <source>
        <dbReference type="SAM" id="Phobius"/>
    </source>
</evidence>
<reference evidence="2" key="2">
    <citation type="journal article" date="2023" name="IMA Fungus">
        <title>Comparative genomic study of the Penicillium genus elucidates a diverse pangenome and 15 lateral gene transfer events.</title>
        <authorList>
            <person name="Petersen C."/>
            <person name="Sorensen T."/>
            <person name="Nielsen M.R."/>
            <person name="Sondergaard T.E."/>
            <person name="Sorensen J.L."/>
            <person name="Fitzpatrick D.A."/>
            <person name="Frisvad J.C."/>
            <person name="Nielsen K.L."/>
        </authorList>
    </citation>
    <scope>NUCLEOTIDE SEQUENCE</scope>
    <source>
        <strain evidence="2">IBT 21472</strain>
    </source>
</reference>
<dbReference type="AlphaFoldDB" id="A0A9W9PYC3"/>
<dbReference type="OrthoDB" id="4367204at2759"/>
<proteinExistence type="predicted"/>
<comment type="caution">
    <text evidence="2">The sequence shown here is derived from an EMBL/GenBank/DDBJ whole genome shotgun (WGS) entry which is preliminary data.</text>
</comment>